<keyword evidence="3" id="KW-1185">Reference proteome</keyword>
<name>A0A9W9I7T4_9EURO</name>
<reference evidence="2" key="2">
    <citation type="journal article" date="2023" name="IMA Fungus">
        <title>Comparative genomic study of the Penicillium genus elucidates a diverse pangenome and 15 lateral gene transfer events.</title>
        <authorList>
            <person name="Petersen C."/>
            <person name="Sorensen T."/>
            <person name="Nielsen M.R."/>
            <person name="Sondergaard T.E."/>
            <person name="Sorensen J.L."/>
            <person name="Fitzpatrick D.A."/>
            <person name="Frisvad J.C."/>
            <person name="Nielsen K.L."/>
        </authorList>
    </citation>
    <scope>NUCLEOTIDE SEQUENCE</scope>
    <source>
        <strain evidence="2">IBT 21917</strain>
    </source>
</reference>
<protein>
    <submittedName>
        <fullName evidence="2">Uncharacterized protein</fullName>
    </submittedName>
</protein>
<comment type="caution">
    <text evidence="2">The sequence shown here is derived from an EMBL/GenBank/DDBJ whole genome shotgun (WGS) entry which is preliminary data.</text>
</comment>
<sequence>MAVPVSRLPSLGHLTDRSADPRYMPTPENVYMNHPMVPMRMNYGPAVDARGHPVFYEQRPNPIPMPNHGRGYASHSVRTYDMESQ</sequence>
<proteinExistence type="predicted"/>
<dbReference type="Proteomes" id="UP001146351">
    <property type="component" value="Unassembled WGS sequence"/>
</dbReference>
<feature type="region of interest" description="Disordered" evidence="1">
    <location>
        <begin position="57"/>
        <end position="85"/>
    </location>
</feature>
<gene>
    <name evidence="2" type="ORF">N7492_004394</name>
</gene>
<reference evidence="2" key="1">
    <citation type="submission" date="2022-11" db="EMBL/GenBank/DDBJ databases">
        <authorList>
            <person name="Petersen C."/>
        </authorList>
    </citation>
    <scope>NUCLEOTIDE SEQUENCE</scope>
    <source>
        <strain evidence="2">IBT 21917</strain>
    </source>
</reference>
<accession>A0A9W9I7T4</accession>
<feature type="region of interest" description="Disordered" evidence="1">
    <location>
        <begin position="1"/>
        <end position="26"/>
    </location>
</feature>
<dbReference type="OrthoDB" id="3056235at2759"/>
<evidence type="ECO:0000313" key="2">
    <source>
        <dbReference type="EMBL" id="KAJ5171801.1"/>
    </source>
</evidence>
<evidence type="ECO:0000256" key="1">
    <source>
        <dbReference type="SAM" id="MobiDB-lite"/>
    </source>
</evidence>
<organism evidence="2 3">
    <name type="scientific">Penicillium capsulatum</name>
    <dbReference type="NCBI Taxonomy" id="69766"/>
    <lineage>
        <taxon>Eukaryota</taxon>
        <taxon>Fungi</taxon>
        <taxon>Dikarya</taxon>
        <taxon>Ascomycota</taxon>
        <taxon>Pezizomycotina</taxon>
        <taxon>Eurotiomycetes</taxon>
        <taxon>Eurotiomycetidae</taxon>
        <taxon>Eurotiales</taxon>
        <taxon>Aspergillaceae</taxon>
        <taxon>Penicillium</taxon>
    </lineage>
</organism>
<evidence type="ECO:0000313" key="3">
    <source>
        <dbReference type="Proteomes" id="UP001146351"/>
    </source>
</evidence>
<dbReference type="EMBL" id="JAPQKO010000003">
    <property type="protein sequence ID" value="KAJ5171801.1"/>
    <property type="molecule type" value="Genomic_DNA"/>
</dbReference>
<dbReference type="AlphaFoldDB" id="A0A9W9I7T4"/>